<proteinExistence type="inferred from homology"/>
<dbReference type="Proteomes" id="UP000235371">
    <property type="component" value="Unassembled WGS sequence"/>
</dbReference>
<feature type="binding site" evidence="6">
    <location>
        <position position="273"/>
    </location>
    <ligand>
        <name>D-dopa</name>
        <dbReference type="ChEBI" id="CHEBI:149689"/>
    </ligand>
</feature>
<dbReference type="GO" id="GO:0003884">
    <property type="term" value="F:D-amino-acid oxidase activity"/>
    <property type="evidence" value="ECO:0007669"/>
    <property type="project" value="InterPro"/>
</dbReference>
<dbReference type="RefSeq" id="XP_024730398.1">
    <property type="nucleotide sequence ID" value="XM_024870590.1"/>
</dbReference>
<feature type="binding site" evidence="6">
    <location>
        <position position="361"/>
    </location>
    <ligand>
        <name>D-dopa</name>
        <dbReference type="ChEBI" id="CHEBI:149689"/>
    </ligand>
</feature>
<dbReference type="GO" id="GO:0019478">
    <property type="term" value="P:D-amino acid catabolic process"/>
    <property type="evidence" value="ECO:0007669"/>
    <property type="project" value="TreeGrafter"/>
</dbReference>
<dbReference type="PANTHER" id="PTHR11530">
    <property type="entry name" value="D-AMINO ACID OXIDASE"/>
    <property type="match status" value="1"/>
</dbReference>
<keyword evidence="3" id="KW-0285">Flavoprotein</keyword>
<dbReference type="InParanoid" id="A0A2J6SRT9"/>
<evidence type="ECO:0000256" key="6">
    <source>
        <dbReference type="PIRSR" id="PIRSR000189-1"/>
    </source>
</evidence>
<keyword evidence="9" id="KW-1185">Reference proteome</keyword>
<evidence type="ECO:0000256" key="4">
    <source>
        <dbReference type="ARBA" id="ARBA00022827"/>
    </source>
</evidence>
<dbReference type="InterPro" id="IPR023209">
    <property type="entry name" value="DAO"/>
</dbReference>
<dbReference type="Gene3D" id="3.30.9.10">
    <property type="entry name" value="D-Amino Acid Oxidase, subunit A, domain 2"/>
    <property type="match status" value="1"/>
</dbReference>
<dbReference type="GO" id="GO:0071949">
    <property type="term" value="F:FAD binding"/>
    <property type="evidence" value="ECO:0007669"/>
    <property type="project" value="InterPro"/>
</dbReference>
<dbReference type="GeneID" id="36578672"/>
<feature type="binding site" evidence="6">
    <location>
        <position position="334"/>
    </location>
    <ligand>
        <name>D-dopa</name>
        <dbReference type="ChEBI" id="CHEBI:149689"/>
    </ligand>
</feature>
<dbReference type="AlphaFoldDB" id="A0A2J6SRT9"/>
<dbReference type="OrthoDB" id="2015447at2759"/>
<evidence type="ECO:0000259" key="7">
    <source>
        <dbReference type="Pfam" id="PF01266"/>
    </source>
</evidence>
<evidence type="ECO:0000256" key="1">
    <source>
        <dbReference type="ARBA" id="ARBA00001974"/>
    </source>
</evidence>
<comment type="cofactor">
    <cofactor evidence="1 6">
        <name>FAD</name>
        <dbReference type="ChEBI" id="CHEBI:57692"/>
    </cofactor>
</comment>
<evidence type="ECO:0000256" key="5">
    <source>
        <dbReference type="ARBA" id="ARBA00023002"/>
    </source>
</evidence>
<dbReference type="InterPro" id="IPR006076">
    <property type="entry name" value="FAD-dep_OxRdtase"/>
</dbReference>
<feature type="binding site" evidence="6">
    <location>
        <position position="224"/>
    </location>
    <ligand>
        <name>FAD</name>
        <dbReference type="ChEBI" id="CHEBI:57692"/>
    </ligand>
</feature>
<dbReference type="Pfam" id="PF01266">
    <property type="entry name" value="DAO"/>
    <property type="match status" value="1"/>
</dbReference>
<evidence type="ECO:0000256" key="2">
    <source>
        <dbReference type="ARBA" id="ARBA00006730"/>
    </source>
</evidence>
<dbReference type="EMBL" id="KZ613872">
    <property type="protein sequence ID" value="PMD53494.1"/>
    <property type="molecule type" value="Genomic_DNA"/>
</dbReference>
<comment type="similarity">
    <text evidence="2">Belongs to the DAMOX/DASOX family.</text>
</comment>
<dbReference type="PIRSF" id="PIRSF000189">
    <property type="entry name" value="D-aa_oxidase"/>
    <property type="match status" value="1"/>
</dbReference>
<sequence length="388" mass="42513">METQKKVITVIGAGVTGLQTSISLLEAGYRVCIIGKHLPGDESIEYTSPWAGAHWRSHAPDSDPEQQQWDTETYKRWLDVIEKERLNPGQKSFSGLALRNSRFFRYLWHIIHPLRPHSIVCSASPEAPWFSSNVLSYEQIPTENLKEGFKQGHTYTSVIVNVPMYLKYLQQKAEFLGAIVIRAALPIGSAFSETLQAAANVVKEHFNQFNYAEGPPISAFVNATGISALKLVPDPNIYPVRGQTVTVAGEANHITTIDALSANPTPTSTPIVYILPRPHSNTTILGGTKQIGDWTAEPDPQTTVEILGRAKEWAPELLNEKGEFEVLSVQVGLRPGRKGGARVEIENLDGVTVCHAYGHAGAGYQNSVGSANKVVKLLEKHFGEVKSG</sequence>
<dbReference type="STRING" id="1095630.A0A2J6SRT9"/>
<evidence type="ECO:0000313" key="8">
    <source>
        <dbReference type="EMBL" id="PMD53494.1"/>
    </source>
</evidence>
<name>A0A2J6SRT9_9HELO</name>
<dbReference type="PANTHER" id="PTHR11530:SF11">
    <property type="entry name" value="D-ASPARTATE OXIDASE"/>
    <property type="match status" value="1"/>
</dbReference>
<protein>
    <submittedName>
        <fullName evidence="8">Nucleotide-binding domain-containing protein</fullName>
    </submittedName>
</protein>
<dbReference type="SUPFAM" id="SSF51971">
    <property type="entry name" value="Nucleotide-binding domain"/>
    <property type="match status" value="1"/>
</dbReference>
<evidence type="ECO:0000256" key="3">
    <source>
        <dbReference type="ARBA" id="ARBA00022630"/>
    </source>
</evidence>
<dbReference type="SUPFAM" id="SSF54373">
    <property type="entry name" value="FAD-linked reductases, C-terminal domain"/>
    <property type="match status" value="1"/>
</dbReference>
<feature type="domain" description="FAD dependent oxidoreductase" evidence="7">
    <location>
        <begin position="8"/>
        <end position="375"/>
    </location>
</feature>
<evidence type="ECO:0000313" key="9">
    <source>
        <dbReference type="Proteomes" id="UP000235371"/>
    </source>
</evidence>
<keyword evidence="5" id="KW-0560">Oxidoreductase</keyword>
<keyword evidence="4 6" id="KW-0274">FAD</keyword>
<dbReference type="Gene3D" id="3.40.50.720">
    <property type="entry name" value="NAD(P)-binding Rossmann-like Domain"/>
    <property type="match status" value="1"/>
</dbReference>
<dbReference type="GO" id="GO:0005737">
    <property type="term" value="C:cytoplasm"/>
    <property type="evidence" value="ECO:0007669"/>
    <property type="project" value="TreeGrafter"/>
</dbReference>
<reference evidence="8 9" key="1">
    <citation type="submission" date="2016-04" db="EMBL/GenBank/DDBJ databases">
        <title>A degradative enzymes factory behind the ericoid mycorrhizal symbiosis.</title>
        <authorList>
            <consortium name="DOE Joint Genome Institute"/>
            <person name="Martino E."/>
            <person name="Morin E."/>
            <person name="Grelet G."/>
            <person name="Kuo A."/>
            <person name="Kohler A."/>
            <person name="Daghino S."/>
            <person name="Barry K."/>
            <person name="Choi C."/>
            <person name="Cichocki N."/>
            <person name="Clum A."/>
            <person name="Copeland A."/>
            <person name="Hainaut M."/>
            <person name="Haridas S."/>
            <person name="Labutti K."/>
            <person name="Lindquist E."/>
            <person name="Lipzen A."/>
            <person name="Khouja H.-R."/>
            <person name="Murat C."/>
            <person name="Ohm R."/>
            <person name="Olson A."/>
            <person name="Spatafora J."/>
            <person name="Veneault-Fourrey C."/>
            <person name="Henrissat B."/>
            <person name="Grigoriev I."/>
            <person name="Martin F."/>
            <person name="Perotto S."/>
        </authorList>
    </citation>
    <scope>NUCLEOTIDE SEQUENCE [LARGE SCALE GENOMIC DNA]</scope>
    <source>
        <strain evidence="8 9">E</strain>
    </source>
</reference>
<organism evidence="8 9">
    <name type="scientific">Hyaloscypha bicolor E</name>
    <dbReference type="NCBI Taxonomy" id="1095630"/>
    <lineage>
        <taxon>Eukaryota</taxon>
        <taxon>Fungi</taxon>
        <taxon>Dikarya</taxon>
        <taxon>Ascomycota</taxon>
        <taxon>Pezizomycotina</taxon>
        <taxon>Leotiomycetes</taxon>
        <taxon>Helotiales</taxon>
        <taxon>Hyaloscyphaceae</taxon>
        <taxon>Hyaloscypha</taxon>
        <taxon>Hyaloscypha bicolor</taxon>
    </lineage>
</organism>
<accession>A0A2J6SRT9</accession>
<feature type="binding site" evidence="6">
    <location>
        <begin position="47"/>
        <end position="48"/>
    </location>
    <ligand>
        <name>FAD</name>
        <dbReference type="ChEBI" id="CHEBI:57692"/>
    </ligand>
</feature>
<gene>
    <name evidence="8" type="ORF">K444DRAFT_148540</name>
</gene>